<gene>
    <name evidence="2" type="ORF">GSLYS_00011974001</name>
</gene>
<reference evidence="2 3" key="1">
    <citation type="submission" date="2024-04" db="EMBL/GenBank/DDBJ databases">
        <authorList>
            <consortium name="Genoscope - CEA"/>
            <person name="William W."/>
        </authorList>
    </citation>
    <scope>NUCLEOTIDE SEQUENCE [LARGE SCALE GENOMIC DNA]</scope>
</reference>
<feature type="compositionally biased region" description="Basic and acidic residues" evidence="1">
    <location>
        <begin position="314"/>
        <end position="335"/>
    </location>
</feature>
<protein>
    <submittedName>
        <fullName evidence="2">Uncharacterized protein</fullName>
    </submittedName>
</protein>
<evidence type="ECO:0000313" key="2">
    <source>
        <dbReference type="EMBL" id="CAL1538153.1"/>
    </source>
</evidence>
<evidence type="ECO:0000313" key="3">
    <source>
        <dbReference type="Proteomes" id="UP001497497"/>
    </source>
</evidence>
<dbReference type="EMBL" id="CAXITT010000287">
    <property type="protein sequence ID" value="CAL1538153.1"/>
    <property type="molecule type" value="Genomic_DNA"/>
</dbReference>
<dbReference type="Proteomes" id="UP001497497">
    <property type="component" value="Unassembled WGS sequence"/>
</dbReference>
<feature type="region of interest" description="Disordered" evidence="1">
    <location>
        <begin position="307"/>
        <end position="335"/>
    </location>
</feature>
<accession>A0AAV2HZC5</accession>
<evidence type="ECO:0000256" key="1">
    <source>
        <dbReference type="SAM" id="MobiDB-lite"/>
    </source>
</evidence>
<proteinExistence type="predicted"/>
<name>A0AAV2HZC5_LYMST</name>
<organism evidence="2 3">
    <name type="scientific">Lymnaea stagnalis</name>
    <name type="common">Great pond snail</name>
    <name type="synonym">Helix stagnalis</name>
    <dbReference type="NCBI Taxonomy" id="6523"/>
    <lineage>
        <taxon>Eukaryota</taxon>
        <taxon>Metazoa</taxon>
        <taxon>Spiralia</taxon>
        <taxon>Lophotrochozoa</taxon>
        <taxon>Mollusca</taxon>
        <taxon>Gastropoda</taxon>
        <taxon>Heterobranchia</taxon>
        <taxon>Euthyneura</taxon>
        <taxon>Panpulmonata</taxon>
        <taxon>Hygrophila</taxon>
        <taxon>Lymnaeoidea</taxon>
        <taxon>Lymnaeidae</taxon>
        <taxon>Lymnaea</taxon>
    </lineage>
</organism>
<sequence>MLLQECPEIPGSLCDLKQCTPPNDQEDDACQKAHDYQRCLVEKIIDNNECALFEKGAAVSMLVMTGLRFPNCDEGEGHSWVEDDENAFYQATTVLLYLVESNSTETNGGPKNEDNFEHFGSELCDQELDNKKEWKAFGPEWIKDEKGKPRPEYVEPQESVQAERDGILSKSENTNRAGDVEMQHDFEQFGPDSDTTCEISKEEIKQFQRESDTACEINDDMTQFQPDSYTAGEIKEDLTYFQSDSDTADEIKEDITQFQPDCDTAGGIKDDITQCQRDSDTAGEIKEDLTQFQPDSDTAGEIKDDITQFQSDSDMTRETAQEEIKQYKPDSYRDW</sequence>
<keyword evidence="3" id="KW-1185">Reference proteome</keyword>
<dbReference type="AlphaFoldDB" id="A0AAV2HZC5"/>
<comment type="caution">
    <text evidence="2">The sequence shown here is derived from an EMBL/GenBank/DDBJ whole genome shotgun (WGS) entry which is preliminary data.</text>
</comment>